<keyword evidence="3" id="KW-1185">Reference proteome</keyword>
<evidence type="ECO:0000259" key="1">
    <source>
        <dbReference type="SMART" id="SM00382"/>
    </source>
</evidence>
<dbReference type="SMART" id="SM00382">
    <property type="entry name" value="AAA"/>
    <property type="match status" value="1"/>
</dbReference>
<dbReference type="eggNOG" id="arCOG05935">
    <property type="taxonomic scope" value="Archaea"/>
</dbReference>
<accession>D7D9U2</accession>
<dbReference type="OrthoDB" id="10575at2157"/>
<dbReference type="AlphaFoldDB" id="D7D9U2"/>
<reference evidence="2 3" key="2">
    <citation type="journal article" date="2011" name="Stand. Genomic Sci.">
        <title>Complete genome sequence of Staphylothermus hellenicus P8.</title>
        <authorList>
            <person name="Anderson I."/>
            <person name="Wirth R."/>
            <person name="Lucas S."/>
            <person name="Copeland A."/>
            <person name="Lapidus A."/>
            <person name="Cheng J.F."/>
            <person name="Goodwin L."/>
            <person name="Pitluck S."/>
            <person name="Davenport K."/>
            <person name="Detter J.C."/>
            <person name="Han C."/>
            <person name="Tapia R."/>
            <person name="Land M."/>
            <person name="Hauser L."/>
            <person name="Pati A."/>
            <person name="Mikhailova N."/>
            <person name="Woyke T."/>
            <person name="Klenk H.P."/>
            <person name="Kyrpides N."/>
            <person name="Ivanova N."/>
        </authorList>
    </citation>
    <scope>NUCLEOTIDE SEQUENCE [LARGE SCALE GENOMIC DNA]</scope>
    <source>
        <strain evidence="3">DSM 12710 / JCM 10830 / BK20S6-10-b1 / P8</strain>
    </source>
</reference>
<dbReference type="GeneID" id="9234741"/>
<reference evidence="3" key="1">
    <citation type="submission" date="2010-05" db="EMBL/GenBank/DDBJ databases">
        <title>Complete sequence of Staphylothermus hellenicus DSM 12710.</title>
        <authorList>
            <consortium name="US DOE Joint Genome Institute"/>
            <person name="Lucas S."/>
            <person name="Copeland A."/>
            <person name="Lapidus A."/>
            <person name="Cheng J.-F."/>
            <person name="Bruce D."/>
            <person name="Goodwin L."/>
            <person name="Pitluck S."/>
            <person name="Davenport K."/>
            <person name="Detter J.C."/>
            <person name="Han C."/>
            <person name="Tapia R."/>
            <person name="Larimer F."/>
            <person name="Land M."/>
            <person name="Hauser L."/>
            <person name="Kyrpides N."/>
            <person name="Mikhailova N."/>
            <person name="Anderson I.J."/>
            <person name="Woyke T."/>
        </authorList>
    </citation>
    <scope>NUCLEOTIDE SEQUENCE [LARGE SCALE GENOMIC DNA]</scope>
    <source>
        <strain evidence="3">DSM 12710 / JCM 10830 / BK20S6-10-b1 / P8</strain>
    </source>
</reference>
<dbReference type="STRING" id="591019.Shell_1450"/>
<dbReference type="InterPro" id="IPR027417">
    <property type="entry name" value="P-loop_NTPase"/>
</dbReference>
<dbReference type="SUPFAM" id="SSF52540">
    <property type="entry name" value="P-loop containing nucleoside triphosphate hydrolases"/>
    <property type="match status" value="1"/>
</dbReference>
<dbReference type="InterPro" id="IPR002789">
    <property type="entry name" value="HerA_central"/>
</dbReference>
<protein>
    <submittedName>
        <fullName evidence="2">AAA ATPase</fullName>
    </submittedName>
</protein>
<dbReference type="Proteomes" id="UP000002573">
    <property type="component" value="Chromosome"/>
</dbReference>
<dbReference type="Gene3D" id="3.40.50.300">
    <property type="entry name" value="P-loop containing nucleotide triphosphate hydrolases"/>
    <property type="match status" value="2"/>
</dbReference>
<dbReference type="PANTHER" id="PTHR30121:SF6">
    <property type="entry name" value="SLR6007 PROTEIN"/>
    <property type="match status" value="1"/>
</dbReference>
<dbReference type="Pfam" id="PF01935">
    <property type="entry name" value="DUF87"/>
    <property type="match status" value="1"/>
</dbReference>
<dbReference type="HOGENOM" id="CLU_516412_0_0_2"/>
<dbReference type="KEGG" id="shc:Shell_1450"/>
<evidence type="ECO:0000313" key="2">
    <source>
        <dbReference type="EMBL" id="ADI32538.1"/>
    </source>
</evidence>
<evidence type="ECO:0000313" key="3">
    <source>
        <dbReference type="Proteomes" id="UP000002573"/>
    </source>
</evidence>
<sequence>MKKIVRIFEKIIGGKVEYKIDPPDLIVFLRGKINLTRYLIAEEVDYGVKELDPSKISIMANMFSELLDALPPYSEAEIIKRRMSIEKLLRKISNEMMNLRATLDTVEEPHIKRRAEVKLKILEALYENIIKSKPITRVNLVIKIRVVSNSIDNAKHLADIYSSKTMGIMQNYFGIKMKMASRRELLDILKNELGLSIETNIKSIIVDNERLSTMMPLPKNKKPIMEKEDGLPIGIDTETGWPVIIPYKLFDKHVLILGPTGRGKTTLLASMIEGITSLSSILVFAIDFKGDLANMVYSEGIVHLTPNDYPINILVRPSFFQIIDWYLAVSDVLSNVIGISKENFIKIMNKITSNNQVINEKDVLLDRDLSLLSPLIELITSKPKYDVLMKYLSNHVVFDLGKYGTAFQNAYGGLLMHIYKKLVFSTEMIDKPKLLIIDEAWRISRLNGLEELVKEGRSKHLGVVLATQNPRDIPREIIENTHLLIMFGSRNEDYWRDAERFLGLPREIVKKLAYLGVGEALLLNALDPHPIILHVRTPTFMREKHKHIISDDERRA</sequence>
<dbReference type="InterPro" id="IPR051162">
    <property type="entry name" value="T4SS_component"/>
</dbReference>
<gene>
    <name evidence="2" type="ordered locus">Shell_1450</name>
</gene>
<dbReference type="InterPro" id="IPR003593">
    <property type="entry name" value="AAA+_ATPase"/>
</dbReference>
<dbReference type="RefSeq" id="WP_013143736.1">
    <property type="nucleotide sequence ID" value="NC_014205.1"/>
</dbReference>
<dbReference type="EMBL" id="CP002051">
    <property type="protein sequence ID" value="ADI32538.1"/>
    <property type="molecule type" value="Genomic_DNA"/>
</dbReference>
<organism evidence="2 3">
    <name type="scientific">Staphylothermus hellenicus (strain DSM 12710 / JCM 10830 / BK20S6-10-b1 / P8)</name>
    <dbReference type="NCBI Taxonomy" id="591019"/>
    <lineage>
        <taxon>Archaea</taxon>
        <taxon>Thermoproteota</taxon>
        <taxon>Thermoprotei</taxon>
        <taxon>Desulfurococcales</taxon>
        <taxon>Desulfurococcaceae</taxon>
        <taxon>Staphylothermus</taxon>
    </lineage>
</organism>
<dbReference type="PANTHER" id="PTHR30121">
    <property type="entry name" value="UNCHARACTERIZED PROTEIN YJGR-RELATED"/>
    <property type="match status" value="1"/>
</dbReference>
<name>D7D9U2_STAHD</name>
<proteinExistence type="predicted"/>
<feature type="domain" description="AAA+ ATPase" evidence="1">
    <location>
        <begin position="250"/>
        <end position="499"/>
    </location>
</feature>